<comment type="catalytic activity">
    <reaction evidence="16">
        <text>L-threonyl-[protein] + ATP = O-phospho-L-threonyl-[protein] + ADP + H(+)</text>
        <dbReference type="Rhea" id="RHEA:46608"/>
        <dbReference type="Rhea" id="RHEA-COMP:11060"/>
        <dbReference type="Rhea" id="RHEA-COMP:11605"/>
        <dbReference type="ChEBI" id="CHEBI:15378"/>
        <dbReference type="ChEBI" id="CHEBI:30013"/>
        <dbReference type="ChEBI" id="CHEBI:30616"/>
        <dbReference type="ChEBI" id="CHEBI:61977"/>
        <dbReference type="ChEBI" id="CHEBI:456216"/>
        <dbReference type="EC" id="2.7.11.1"/>
    </reaction>
</comment>
<evidence type="ECO:0000256" key="6">
    <source>
        <dbReference type="ARBA" id="ARBA00022527"/>
    </source>
</evidence>
<dbReference type="Pfam" id="PF13426">
    <property type="entry name" value="PAS_9"/>
    <property type="match status" value="1"/>
</dbReference>
<dbReference type="Proteomes" id="UP000694397">
    <property type="component" value="Chromosome 3"/>
</dbReference>
<name>A0A8C9R8L9_SCLFO</name>
<dbReference type="FunFam" id="3.30.450.20:FF:000059">
    <property type="entry name" value="PAS domain containing serine/threonine kinase"/>
    <property type="match status" value="1"/>
</dbReference>
<comment type="similarity">
    <text evidence="3">Belongs to the protein kinase superfamily. CAMK Ser/Thr protein kinase family.</text>
</comment>
<keyword evidence="7" id="KW-0597">Phosphoprotein</keyword>
<evidence type="ECO:0000256" key="19">
    <source>
        <dbReference type="ARBA" id="ARBA00071822"/>
    </source>
</evidence>
<feature type="region of interest" description="Disordered" evidence="20">
    <location>
        <begin position="591"/>
        <end position="614"/>
    </location>
</feature>
<reference evidence="22 23" key="1">
    <citation type="submission" date="2019-04" db="EMBL/GenBank/DDBJ databases">
        <authorList>
            <consortium name="Wellcome Sanger Institute Data Sharing"/>
        </authorList>
    </citation>
    <scope>NUCLEOTIDE SEQUENCE [LARGE SCALE GENOMIC DNA]</scope>
</reference>
<evidence type="ECO:0000256" key="14">
    <source>
        <dbReference type="ARBA" id="ARBA00023121"/>
    </source>
</evidence>
<dbReference type="FunFam" id="1.10.510.10:FF:000351">
    <property type="entry name" value="PAS domain-containing serine/threonine-protein kinase"/>
    <property type="match status" value="1"/>
</dbReference>
<proteinExistence type="inferred from homology"/>
<dbReference type="InterPro" id="IPR000719">
    <property type="entry name" value="Prot_kinase_dom"/>
</dbReference>
<keyword evidence="13" id="KW-0007">Acetylation</keyword>
<dbReference type="Ensembl" id="ENSSFOT00015007033.2">
    <property type="protein sequence ID" value="ENSSFOP00015006924.2"/>
    <property type="gene ID" value="ENSSFOG00015004578.2"/>
</dbReference>
<evidence type="ECO:0000256" key="20">
    <source>
        <dbReference type="SAM" id="MobiDB-lite"/>
    </source>
</evidence>
<dbReference type="CTD" id="23178"/>
<dbReference type="Pfam" id="PF00069">
    <property type="entry name" value="Pkinase"/>
    <property type="match status" value="1"/>
</dbReference>
<keyword evidence="5" id="KW-0963">Cytoplasm</keyword>
<dbReference type="EC" id="2.7.11.1" evidence="4"/>
<dbReference type="AlphaFoldDB" id="A0A8C9R8L9"/>
<keyword evidence="14" id="KW-0446">Lipid-binding</keyword>
<protein>
    <recommendedName>
        <fullName evidence="19">PAS domain-containing serine/threonine-protein kinase</fullName>
        <ecNumber evidence="4">2.7.11.1</ecNumber>
    </recommendedName>
</protein>
<feature type="domain" description="Protein kinase" evidence="21">
    <location>
        <begin position="833"/>
        <end position="1085"/>
    </location>
</feature>
<accession>A0A8C9R8L9</accession>
<dbReference type="PANTHER" id="PTHR24346">
    <property type="entry name" value="MAP/MICROTUBULE AFFINITY-REGULATING KINASE"/>
    <property type="match status" value="1"/>
</dbReference>
<dbReference type="PANTHER" id="PTHR24346:SF51">
    <property type="entry name" value="PAS DOMAIN-CONTAINING SERINE_THREONINE-PROTEIN KINASE"/>
    <property type="match status" value="1"/>
</dbReference>
<evidence type="ECO:0000256" key="3">
    <source>
        <dbReference type="ARBA" id="ARBA00006692"/>
    </source>
</evidence>
<organism evidence="22 23">
    <name type="scientific">Scleropages formosus</name>
    <name type="common">Asian bonytongue</name>
    <name type="synonym">Osteoglossum formosum</name>
    <dbReference type="NCBI Taxonomy" id="113540"/>
    <lineage>
        <taxon>Eukaryota</taxon>
        <taxon>Metazoa</taxon>
        <taxon>Chordata</taxon>
        <taxon>Craniata</taxon>
        <taxon>Vertebrata</taxon>
        <taxon>Euteleostomi</taxon>
        <taxon>Actinopterygii</taxon>
        <taxon>Neopterygii</taxon>
        <taxon>Teleostei</taxon>
        <taxon>Osteoglossocephala</taxon>
        <taxon>Osteoglossomorpha</taxon>
        <taxon>Osteoglossiformes</taxon>
        <taxon>Osteoglossidae</taxon>
        <taxon>Scleropages</taxon>
    </lineage>
</organism>
<dbReference type="GeneTree" id="ENSGT00940000159035"/>
<evidence type="ECO:0000256" key="13">
    <source>
        <dbReference type="ARBA" id="ARBA00022990"/>
    </source>
</evidence>
<dbReference type="FunFam" id="3.30.200.20:FF:000346">
    <property type="entry name" value="PAS domain-containing serine/threonine-protein kinase"/>
    <property type="match status" value="1"/>
</dbReference>
<feature type="region of interest" description="Disordered" evidence="20">
    <location>
        <begin position="684"/>
        <end position="711"/>
    </location>
</feature>
<dbReference type="GO" id="GO:0005524">
    <property type="term" value="F:ATP binding"/>
    <property type="evidence" value="ECO:0007669"/>
    <property type="project" value="UniProtKB-KW"/>
</dbReference>
<dbReference type="PROSITE" id="PS00108">
    <property type="entry name" value="PROTEIN_KINASE_ST"/>
    <property type="match status" value="1"/>
</dbReference>
<dbReference type="SMART" id="SM00220">
    <property type="entry name" value="S_TKc"/>
    <property type="match status" value="1"/>
</dbReference>
<evidence type="ECO:0000313" key="22">
    <source>
        <dbReference type="Ensembl" id="ENSSFOP00015006924.2"/>
    </source>
</evidence>
<evidence type="ECO:0000313" key="23">
    <source>
        <dbReference type="Proteomes" id="UP000694397"/>
    </source>
</evidence>
<evidence type="ECO:0000256" key="8">
    <source>
        <dbReference type="ARBA" id="ARBA00022679"/>
    </source>
</evidence>
<dbReference type="SUPFAM" id="SSF56112">
    <property type="entry name" value="Protein kinase-like (PK-like)"/>
    <property type="match status" value="1"/>
</dbReference>
<keyword evidence="6" id="KW-0723">Serine/threonine-protein kinase</keyword>
<evidence type="ECO:0000256" key="9">
    <source>
        <dbReference type="ARBA" id="ARBA00022737"/>
    </source>
</evidence>
<evidence type="ECO:0000259" key="21">
    <source>
        <dbReference type="PROSITE" id="PS50011"/>
    </source>
</evidence>
<dbReference type="OrthoDB" id="10252171at2759"/>
<keyword evidence="15" id="KW-0539">Nucleus</keyword>
<dbReference type="InterPro" id="IPR011009">
    <property type="entry name" value="Kinase-like_dom_sf"/>
</dbReference>
<dbReference type="RefSeq" id="XP_018608881.1">
    <property type="nucleotide sequence ID" value="XM_018753365.1"/>
</dbReference>
<dbReference type="SUPFAM" id="SSF55785">
    <property type="entry name" value="PYP-like sensor domain (PAS domain)"/>
    <property type="match status" value="1"/>
</dbReference>
<keyword evidence="10" id="KW-0547">Nucleotide-binding</keyword>
<comment type="subcellular location">
    <subcellularLocation>
        <location evidence="2">Cytoplasm</location>
    </subcellularLocation>
    <subcellularLocation>
        <location evidence="1">Nucleus</location>
    </subcellularLocation>
</comment>
<dbReference type="RefSeq" id="XP_018608880.1">
    <property type="nucleotide sequence ID" value="XM_018753364.1"/>
</dbReference>
<reference evidence="22" key="2">
    <citation type="submission" date="2025-08" db="UniProtKB">
        <authorList>
            <consortium name="Ensembl"/>
        </authorList>
    </citation>
    <scope>IDENTIFICATION</scope>
</reference>
<dbReference type="Gene3D" id="3.30.450.20">
    <property type="entry name" value="PAS domain"/>
    <property type="match status" value="1"/>
</dbReference>
<dbReference type="GO" id="GO:0005829">
    <property type="term" value="C:cytosol"/>
    <property type="evidence" value="ECO:0007669"/>
    <property type="project" value="TreeGrafter"/>
</dbReference>
<dbReference type="InterPro" id="IPR000014">
    <property type="entry name" value="PAS"/>
</dbReference>
<dbReference type="GO" id="GO:0035556">
    <property type="term" value="P:intracellular signal transduction"/>
    <property type="evidence" value="ECO:0007669"/>
    <property type="project" value="TreeGrafter"/>
</dbReference>
<dbReference type="GO" id="GO:0005634">
    <property type="term" value="C:nucleus"/>
    <property type="evidence" value="ECO:0007669"/>
    <property type="project" value="UniProtKB-SubCell"/>
</dbReference>
<evidence type="ECO:0000256" key="17">
    <source>
        <dbReference type="ARBA" id="ARBA00048679"/>
    </source>
</evidence>
<evidence type="ECO:0000256" key="5">
    <source>
        <dbReference type="ARBA" id="ARBA00022490"/>
    </source>
</evidence>
<evidence type="ECO:0000256" key="15">
    <source>
        <dbReference type="ARBA" id="ARBA00023242"/>
    </source>
</evidence>
<dbReference type="CDD" id="cd00130">
    <property type="entry name" value="PAS"/>
    <property type="match status" value="1"/>
</dbReference>
<feature type="compositionally biased region" description="Low complexity" evidence="20">
    <location>
        <begin position="474"/>
        <end position="487"/>
    </location>
</feature>
<keyword evidence="11" id="KW-0418">Kinase</keyword>
<dbReference type="GeneID" id="108935085"/>
<feature type="region of interest" description="Disordered" evidence="20">
    <location>
        <begin position="467"/>
        <end position="488"/>
    </location>
</feature>
<keyword evidence="12" id="KW-0067">ATP-binding</keyword>
<dbReference type="Gene3D" id="3.30.200.20">
    <property type="entry name" value="Phosphorylase Kinase, domain 1"/>
    <property type="match status" value="1"/>
</dbReference>
<gene>
    <name evidence="22" type="primary">pask</name>
</gene>
<evidence type="ECO:0000256" key="7">
    <source>
        <dbReference type="ARBA" id="ARBA00022553"/>
    </source>
</evidence>
<evidence type="ECO:0000256" key="11">
    <source>
        <dbReference type="ARBA" id="ARBA00022777"/>
    </source>
</evidence>
<keyword evidence="23" id="KW-1185">Reference proteome</keyword>
<dbReference type="InterPro" id="IPR035965">
    <property type="entry name" value="PAS-like_dom_sf"/>
</dbReference>
<evidence type="ECO:0000256" key="16">
    <source>
        <dbReference type="ARBA" id="ARBA00047899"/>
    </source>
</evidence>
<dbReference type="KEGG" id="sfm:108935085"/>
<evidence type="ECO:0000256" key="4">
    <source>
        <dbReference type="ARBA" id="ARBA00012513"/>
    </source>
</evidence>
<evidence type="ECO:0000256" key="2">
    <source>
        <dbReference type="ARBA" id="ARBA00004496"/>
    </source>
</evidence>
<dbReference type="InterPro" id="IPR008271">
    <property type="entry name" value="Ser/Thr_kinase_AS"/>
</dbReference>
<keyword evidence="9" id="KW-0677">Repeat</keyword>
<evidence type="ECO:0000256" key="12">
    <source>
        <dbReference type="ARBA" id="ARBA00022840"/>
    </source>
</evidence>
<dbReference type="Gene3D" id="1.10.510.10">
    <property type="entry name" value="Transferase(Phosphotransferase) domain 1"/>
    <property type="match status" value="1"/>
</dbReference>
<dbReference type="GO" id="GO:0008289">
    <property type="term" value="F:lipid binding"/>
    <property type="evidence" value="ECO:0007669"/>
    <property type="project" value="UniProtKB-KW"/>
</dbReference>
<keyword evidence="8" id="KW-0808">Transferase</keyword>
<reference evidence="22" key="3">
    <citation type="submission" date="2025-09" db="UniProtKB">
        <authorList>
            <consortium name="Ensembl"/>
        </authorList>
    </citation>
    <scope>IDENTIFICATION</scope>
</reference>
<evidence type="ECO:0000256" key="18">
    <source>
        <dbReference type="ARBA" id="ARBA00053825"/>
    </source>
</evidence>
<sequence length="1143" mass="125920">MRLRTLALSAGQLAPSTKEGAFRDSPELNKSFPCTKRPFRRRAFGLHRWRVHEKADDSSNLYSYSSAAAWSVLQTDVPATKSHSCSRLESSFLDHLDHGGFVLCGPPVFHNPNKAVLTVDSKSTEILVANEKACNLFECSSNDLIGSHLCSLIKKSSQSLEEALGEEHLKINGSLVVVSGKVVDAVSKGGNAVPVSVWVRRLTQEGQRTLVVMERVERIAGHVTFLPGGKILSCDPAFTYLHGYVHTGEVIGRSIHEFIPLLRIPVDSKPLPKTFRLQCVTGRTSWGYPFPLCVQLQIAKDSEKAVEPRKKPTGSFVSDCSAPHEDGWSTSANTGLVYSATIWVFTTLSGLLTLRPDGSILSVSDNFALVLFGYKACELQEKSITFLMPGFYESLCDVKELSYSAQPHPVNDEAKKFPPTNGPGHSGLLCSMDPSTLLAGDMVMIHQEAVKVSPAFKKKVFSEVSDRLGSQDNTPPTLLSPTLTSTPFNREDDVTDLMEQAILTAPELNGREGVDNTTALLQSLSLVEPQELSIVCMPPVDLDQAASDQNRTVDVTSKGHPSWDHPCSNTTGSNNSSFEIITLGSHSSSGFCEKWPGGSGPERQEDMGHSPGGELQADPCSSFLEMDSKGDLVTCVLSNLELLADDLSQAACNTAELLHTPSHSVLNSVLEVESLVEQTTRKREAVTDSPMGRGNHCVKNEGIPSTSTPKKLEPNELQASAAPIQIVEGRYKGHCYHRDGSKLDVQLDIREVELSNGQPLFCVWVSRNQYVGPSHGSWRSPQHCMEGDSMSLQDASTWSKGEAGLDVAQGEMLGSTQDLEDSHACDGLFGEEYYPLCVMGKGAFGFVWKAQRRADGNEVVVKFIRKAKILNECWVNDPDMGRVSQEIAILSRLQHPNIVKVLEVFENETFFQMVMEKHGEGVDLFEFIERQPLLDEPLASYIFRQLVAAVSYLRGKGILHRDIKDENIIIDTQFHIQLIDFGSATRMESGKLFQVFCGTLEYCSPEVLNGKPYEGPELEMWSLGVLLYTLLFSEVPFFDVEETLKAQLHPPFSVSPELHSLLFGLLQPDPNTRTTLSELLQAAWLRQPINLADYTWEEMFPMYQDNQLHHGTSVNICEEEQSSLSPGGGGNLCIPQEVLQITR</sequence>
<dbReference type="PROSITE" id="PS50011">
    <property type="entry name" value="PROTEIN_KINASE_DOM"/>
    <property type="match status" value="1"/>
</dbReference>
<dbReference type="GO" id="GO:0045719">
    <property type="term" value="P:negative regulation of glycogen biosynthetic process"/>
    <property type="evidence" value="ECO:0007669"/>
    <property type="project" value="TreeGrafter"/>
</dbReference>
<comment type="function">
    <text evidence="18">Serine/threonine-protein kinase involved in energy homeostasis and protein translation. Phosphorylates EEF1A1, GYS1, PDX1 and RPS6. Probably plays a role under changing environmental conditions (oxygen, glucose, nutrition), rather than under standard conditions. Acts as a sensor involved in energy homeostasis: regulates glycogen synthase synthesis by mediating phosphorylation of GYS1, leading to GYS1 inactivation. May be involved in glucose-stimulated insulin production in pancreas and regulation of glucagon secretion by glucose in alpha cells; however such data require additional evidences. May play a role in regulation of protein translation by phosphorylating EEF1A1, leading to increase translation efficiency. May also participate in respiratory regulation.</text>
</comment>
<evidence type="ECO:0000256" key="1">
    <source>
        <dbReference type="ARBA" id="ARBA00004123"/>
    </source>
</evidence>
<comment type="catalytic activity">
    <reaction evidence="17">
        <text>L-seryl-[protein] + ATP = O-phospho-L-seryl-[protein] + ADP + H(+)</text>
        <dbReference type="Rhea" id="RHEA:17989"/>
        <dbReference type="Rhea" id="RHEA-COMP:9863"/>
        <dbReference type="Rhea" id="RHEA-COMP:11604"/>
        <dbReference type="ChEBI" id="CHEBI:15378"/>
        <dbReference type="ChEBI" id="CHEBI:29999"/>
        <dbReference type="ChEBI" id="CHEBI:30616"/>
        <dbReference type="ChEBI" id="CHEBI:83421"/>
        <dbReference type="ChEBI" id="CHEBI:456216"/>
        <dbReference type="EC" id="2.7.11.1"/>
    </reaction>
</comment>
<dbReference type="GO" id="GO:0004674">
    <property type="term" value="F:protein serine/threonine kinase activity"/>
    <property type="evidence" value="ECO:0007669"/>
    <property type="project" value="UniProtKB-KW"/>
</dbReference>
<evidence type="ECO:0000256" key="10">
    <source>
        <dbReference type="ARBA" id="ARBA00022741"/>
    </source>
</evidence>